<accession>A0ABX3NPK8</accession>
<feature type="chain" id="PRO_5046797301" evidence="1">
    <location>
        <begin position="21"/>
        <end position="409"/>
    </location>
</feature>
<name>A0ABX3NPK8_9BACT</name>
<dbReference type="Pfam" id="PF00578">
    <property type="entry name" value="AhpC-TSA"/>
    <property type="match status" value="1"/>
</dbReference>
<proteinExistence type="predicted"/>
<dbReference type="PANTHER" id="PTHR42852:SF13">
    <property type="entry name" value="PROTEIN DIPZ"/>
    <property type="match status" value="1"/>
</dbReference>
<keyword evidence="4" id="KW-1185">Reference proteome</keyword>
<sequence length="409" mass="46876">MKKIPWIIGFITVLALNAAANPPLPTGWWRATLQRADGHTIDFNVAMQYKNGKPLWFIRNATEKIQVTGIEQKQDSILVQMPLFESEFRLQQVNNNTLRGVWIKGTSSVTQVMPVTFVYNQSKRYPQAKQTKQKITGRWGATFIDGKKPYPAVVEFKQNGLALTGTVLTPTGDYRYLEGAVSNDTLHLSTFDGSHAYYFRATVKNDSVITDGEYFSGATSIEKWTAWRDEKAIVPDTLSAVYMKRGEDKLHFRFPDLDSNYVSMSDPRFQNKVVIVQLMGSWCPNCMDETAFLSDYYNKNKQRGIEMVALAYENSTDFHRSQKSLRRFQQRFNITYPMLITGVRAADSLRTEKTLPEITRIKMLPTALFFGRDGTVKRIHTGFYGPGTGEHYETFKKEFYSIMEDLLKQ</sequence>
<feature type="domain" description="Thioredoxin" evidence="2">
    <location>
        <begin position="243"/>
        <end position="401"/>
    </location>
</feature>
<dbReference type="Proteomes" id="UP000192277">
    <property type="component" value="Unassembled WGS sequence"/>
</dbReference>
<dbReference type="CDD" id="cd02966">
    <property type="entry name" value="TlpA_like_family"/>
    <property type="match status" value="1"/>
</dbReference>
<protein>
    <submittedName>
        <fullName evidence="3">Redoxin</fullName>
    </submittedName>
</protein>
<dbReference type="Gene3D" id="3.40.30.10">
    <property type="entry name" value="Glutaredoxin"/>
    <property type="match status" value="1"/>
</dbReference>
<evidence type="ECO:0000313" key="3">
    <source>
        <dbReference type="EMBL" id="OQP42367.1"/>
    </source>
</evidence>
<dbReference type="InterPro" id="IPR013766">
    <property type="entry name" value="Thioredoxin_domain"/>
</dbReference>
<dbReference type="RefSeq" id="WP_014220658.1">
    <property type="nucleotide sequence ID" value="NZ_LWBO01000044.1"/>
</dbReference>
<feature type="signal peptide" evidence="1">
    <location>
        <begin position="1"/>
        <end position="20"/>
    </location>
</feature>
<evidence type="ECO:0000256" key="1">
    <source>
        <dbReference type="SAM" id="SignalP"/>
    </source>
</evidence>
<reference evidence="3 4" key="1">
    <citation type="submission" date="2016-04" db="EMBL/GenBank/DDBJ databases">
        <authorList>
            <person name="Chen L."/>
            <person name="Zhuang W."/>
            <person name="Wang G."/>
        </authorList>
    </citation>
    <scope>NUCLEOTIDE SEQUENCE [LARGE SCALE GENOMIC DNA]</scope>
    <source>
        <strain evidence="4">GR20</strain>
    </source>
</reference>
<evidence type="ECO:0000259" key="2">
    <source>
        <dbReference type="PROSITE" id="PS51352"/>
    </source>
</evidence>
<dbReference type="PROSITE" id="PS51352">
    <property type="entry name" value="THIOREDOXIN_2"/>
    <property type="match status" value="1"/>
</dbReference>
<dbReference type="InterPro" id="IPR050553">
    <property type="entry name" value="Thioredoxin_ResA/DsbE_sf"/>
</dbReference>
<dbReference type="InterPro" id="IPR000866">
    <property type="entry name" value="AhpC/TSA"/>
</dbReference>
<dbReference type="EMBL" id="LWBO01000044">
    <property type="protein sequence ID" value="OQP42367.1"/>
    <property type="molecule type" value="Genomic_DNA"/>
</dbReference>
<keyword evidence="1" id="KW-0732">Signal</keyword>
<dbReference type="SUPFAM" id="SSF52833">
    <property type="entry name" value="Thioredoxin-like"/>
    <property type="match status" value="1"/>
</dbReference>
<gene>
    <name evidence="3" type="ORF">A4D02_12375</name>
</gene>
<dbReference type="PANTHER" id="PTHR42852">
    <property type="entry name" value="THIOL:DISULFIDE INTERCHANGE PROTEIN DSBE"/>
    <property type="match status" value="1"/>
</dbReference>
<organism evidence="3 4">
    <name type="scientific">Niastella koreensis</name>
    <dbReference type="NCBI Taxonomy" id="354356"/>
    <lineage>
        <taxon>Bacteria</taxon>
        <taxon>Pseudomonadati</taxon>
        <taxon>Bacteroidota</taxon>
        <taxon>Chitinophagia</taxon>
        <taxon>Chitinophagales</taxon>
        <taxon>Chitinophagaceae</taxon>
        <taxon>Niastella</taxon>
    </lineage>
</organism>
<dbReference type="InterPro" id="IPR036249">
    <property type="entry name" value="Thioredoxin-like_sf"/>
</dbReference>
<evidence type="ECO:0000313" key="4">
    <source>
        <dbReference type="Proteomes" id="UP000192277"/>
    </source>
</evidence>
<comment type="caution">
    <text evidence="3">The sequence shown here is derived from an EMBL/GenBank/DDBJ whole genome shotgun (WGS) entry which is preliminary data.</text>
</comment>